<dbReference type="RefSeq" id="WP_264485449.1">
    <property type="nucleotide sequence ID" value="NZ_JAPDDT010000001.1"/>
</dbReference>
<keyword evidence="1" id="KW-0472">Membrane</keyword>
<comment type="caution">
    <text evidence="2">The sequence shown here is derived from an EMBL/GenBank/DDBJ whole genome shotgun (WGS) entry which is preliminary data.</text>
</comment>
<keyword evidence="1" id="KW-0812">Transmembrane</keyword>
<organism evidence="2 3">
    <name type="scientific">Luteolibacter arcticus</name>
    <dbReference type="NCBI Taxonomy" id="1581411"/>
    <lineage>
        <taxon>Bacteria</taxon>
        <taxon>Pseudomonadati</taxon>
        <taxon>Verrucomicrobiota</taxon>
        <taxon>Verrucomicrobiia</taxon>
        <taxon>Verrucomicrobiales</taxon>
        <taxon>Verrucomicrobiaceae</taxon>
        <taxon>Luteolibacter</taxon>
    </lineage>
</organism>
<evidence type="ECO:0000313" key="3">
    <source>
        <dbReference type="Proteomes" id="UP001320876"/>
    </source>
</evidence>
<dbReference type="Proteomes" id="UP001320876">
    <property type="component" value="Unassembled WGS sequence"/>
</dbReference>
<proteinExistence type="predicted"/>
<name>A0ABT3GCI2_9BACT</name>
<gene>
    <name evidence="2" type="ORF">OKA05_02175</name>
</gene>
<sequence>MNPFLLKTLHLAGALGVFTAMGAIIAAAGEGTKKWANILHGVSLLLLLLVGLHMLFSLKLAGTGGWWHAKIVLWLFLGAAPALAKRKVLPAPALLGLVLAAGIGAAYLGLAKPF</sequence>
<protein>
    <recommendedName>
        <fullName evidence="4">DUF4405 domain-containing protein</fullName>
    </recommendedName>
</protein>
<keyword evidence="3" id="KW-1185">Reference proteome</keyword>
<reference evidence="2 3" key="1">
    <citation type="submission" date="2022-10" db="EMBL/GenBank/DDBJ databases">
        <title>Luteolibacter arcticus strain CCTCC AB 2014275, whole genome shotgun sequencing project.</title>
        <authorList>
            <person name="Zhao G."/>
            <person name="Shen L."/>
        </authorList>
    </citation>
    <scope>NUCLEOTIDE SEQUENCE [LARGE SCALE GENOMIC DNA]</scope>
    <source>
        <strain evidence="2 3">CCTCC AB 2014275</strain>
    </source>
</reference>
<feature type="transmembrane region" description="Helical" evidence="1">
    <location>
        <begin position="90"/>
        <end position="110"/>
    </location>
</feature>
<accession>A0ABT3GCI2</accession>
<evidence type="ECO:0000313" key="2">
    <source>
        <dbReference type="EMBL" id="MCW1921340.1"/>
    </source>
</evidence>
<evidence type="ECO:0000256" key="1">
    <source>
        <dbReference type="SAM" id="Phobius"/>
    </source>
</evidence>
<feature type="transmembrane region" description="Helical" evidence="1">
    <location>
        <begin position="65"/>
        <end position="84"/>
    </location>
</feature>
<evidence type="ECO:0008006" key="4">
    <source>
        <dbReference type="Google" id="ProtNLM"/>
    </source>
</evidence>
<dbReference type="EMBL" id="JAPDDT010000001">
    <property type="protein sequence ID" value="MCW1921340.1"/>
    <property type="molecule type" value="Genomic_DNA"/>
</dbReference>
<keyword evidence="1" id="KW-1133">Transmembrane helix</keyword>
<feature type="transmembrane region" description="Helical" evidence="1">
    <location>
        <begin position="38"/>
        <end position="58"/>
    </location>
</feature>